<evidence type="ECO:0000259" key="10">
    <source>
        <dbReference type="Pfam" id="PF01909"/>
    </source>
</evidence>
<dbReference type="SUPFAM" id="SSF56219">
    <property type="entry name" value="DNase I-like"/>
    <property type="match status" value="1"/>
</dbReference>
<dbReference type="InterPro" id="IPR005135">
    <property type="entry name" value="Endo/exonuclease/phosphatase"/>
</dbReference>
<keyword evidence="5" id="KW-0808">Transferase</keyword>
<accession>A0A3M7M7R4</accession>
<evidence type="ECO:0000256" key="3">
    <source>
        <dbReference type="ARBA" id="ARBA00012388"/>
    </source>
</evidence>
<dbReference type="InterPro" id="IPR040459">
    <property type="entry name" value="MJ1316"/>
</dbReference>
<dbReference type="GO" id="GO:0006397">
    <property type="term" value="P:mRNA processing"/>
    <property type="evidence" value="ECO:0007669"/>
    <property type="project" value="UniProtKB-KW"/>
</dbReference>
<proteinExistence type="inferred from homology"/>
<dbReference type="AlphaFoldDB" id="A0A3M7M7R4"/>
<keyword evidence="14" id="KW-0255">Endonuclease</keyword>
<dbReference type="GO" id="GO:0005634">
    <property type="term" value="C:nucleus"/>
    <property type="evidence" value="ECO:0007669"/>
    <property type="project" value="UniProtKB-SubCell"/>
</dbReference>
<evidence type="ECO:0000256" key="7">
    <source>
        <dbReference type="ARBA" id="ARBA00022840"/>
    </source>
</evidence>
<evidence type="ECO:0000313" key="15">
    <source>
        <dbReference type="Proteomes" id="UP000265663"/>
    </source>
</evidence>
<feature type="region of interest" description="Disordered" evidence="9">
    <location>
        <begin position="1073"/>
        <end position="1120"/>
    </location>
</feature>
<keyword evidence="4" id="KW-0507">mRNA processing</keyword>
<evidence type="ECO:0000259" key="12">
    <source>
        <dbReference type="Pfam" id="PF04457"/>
    </source>
</evidence>
<evidence type="ECO:0000256" key="2">
    <source>
        <dbReference type="ARBA" id="ARBA00010912"/>
    </source>
</evidence>
<dbReference type="GO" id="GO:0004527">
    <property type="term" value="F:exonuclease activity"/>
    <property type="evidence" value="ECO:0007669"/>
    <property type="project" value="UniProtKB-KW"/>
</dbReference>
<dbReference type="OrthoDB" id="10263155at2759"/>
<dbReference type="InterPro" id="IPR043519">
    <property type="entry name" value="NT_sf"/>
</dbReference>
<feature type="domain" description="MJ1316 RNA cyclic group end recognition" evidence="12">
    <location>
        <begin position="1120"/>
        <end position="1193"/>
    </location>
</feature>
<evidence type="ECO:0000256" key="5">
    <source>
        <dbReference type="ARBA" id="ARBA00022679"/>
    </source>
</evidence>
<dbReference type="EC" id="2.7.7.19" evidence="3"/>
<dbReference type="InterPro" id="IPR011068">
    <property type="entry name" value="NuclTrfase_I-like_C"/>
</dbReference>
<dbReference type="SUPFAM" id="SSF81301">
    <property type="entry name" value="Nucleotidyltransferase"/>
    <property type="match status" value="1"/>
</dbReference>
<feature type="domain" description="Endonuclease/exonuclease/phosphatase" evidence="11">
    <location>
        <begin position="262"/>
        <end position="553"/>
    </location>
</feature>
<dbReference type="EMBL" id="KE747824">
    <property type="protein sequence ID" value="RMZ70518.1"/>
    <property type="molecule type" value="Genomic_DNA"/>
</dbReference>
<dbReference type="Gene3D" id="3.60.10.10">
    <property type="entry name" value="Endonuclease/exonuclease/phosphatase"/>
    <property type="match status" value="1"/>
</dbReference>
<dbReference type="GO" id="GO:1990817">
    <property type="term" value="F:poly(A) RNA polymerase activity"/>
    <property type="evidence" value="ECO:0007669"/>
    <property type="project" value="UniProtKB-EC"/>
</dbReference>
<evidence type="ECO:0000256" key="6">
    <source>
        <dbReference type="ARBA" id="ARBA00022741"/>
    </source>
</evidence>
<evidence type="ECO:0000256" key="4">
    <source>
        <dbReference type="ARBA" id="ARBA00022664"/>
    </source>
</evidence>
<dbReference type="GO" id="GO:0003723">
    <property type="term" value="F:RNA binding"/>
    <property type="evidence" value="ECO:0007669"/>
    <property type="project" value="InterPro"/>
</dbReference>
<dbReference type="InterPro" id="IPR009097">
    <property type="entry name" value="Cyclic_Pdiesterase"/>
</dbReference>
<dbReference type="GO" id="GO:0005524">
    <property type="term" value="F:ATP binding"/>
    <property type="evidence" value="ECO:0007669"/>
    <property type="project" value="UniProtKB-KW"/>
</dbReference>
<evidence type="ECO:0000256" key="9">
    <source>
        <dbReference type="SAM" id="MobiDB-lite"/>
    </source>
</evidence>
<dbReference type="GO" id="GO:0031123">
    <property type="term" value="P:RNA 3'-end processing"/>
    <property type="evidence" value="ECO:0007669"/>
    <property type="project" value="InterPro"/>
</dbReference>
<keyword evidence="6" id="KW-0547">Nucleotide-binding</keyword>
<evidence type="ECO:0000313" key="14">
    <source>
        <dbReference type="EMBL" id="RMZ70518.1"/>
    </source>
</evidence>
<keyword evidence="14" id="KW-0540">Nuclease</keyword>
<name>A0A3M7M7R4_9PLEO</name>
<keyword evidence="14" id="KW-0269">Exonuclease</keyword>
<feature type="compositionally biased region" description="Polar residues" evidence="9">
    <location>
        <begin position="497"/>
        <end position="510"/>
    </location>
</feature>
<comment type="similarity">
    <text evidence="2">Belongs to the poly(A) polymerase family.</text>
</comment>
<dbReference type="SUPFAM" id="SSF55003">
    <property type="entry name" value="PAP/Archaeal CCA-adding enzyme, C-terminal domain"/>
    <property type="match status" value="1"/>
</dbReference>
<dbReference type="SUPFAM" id="SSF81631">
    <property type="entry name" value="PAP/OAS1 substrate-binding domain"/>
    <property type="match status" value="1"/>
</dbReference>
<dbReference type="PANTHER" id="PTHR10682:SF23">
    <property type="entry name" value="POLYNUCLEOTIDE ADENYLYLTRANSFERASE"/>
    <property type="match status" value="1"/>
</dbReference>
<dbReference type="Pfam" id="PF04928">
    <property type="entry name" value="PAP_central"/>
    <property type="match status" value="1"/>
</dbReference>
<keyword evidence="15" id="KW-1185">Reference proteome</keyword>
<keyword evidence="7" id="KW-0067">ATP-binding</keyword>
<dbReference type="InterPro" id="IPR002934">
    <property type="entry name" value="Polymerase_NTP_transf_dom"/>
</dbReference>
<comment type="subcellular location">
    <subcellularLocation>
        <location evidence="1">Nucleus</location>
    </subcellularLocation>
</comment>
<dbReference type="Pfam" id="PF04457">
    <property type="entry name" value="MJ1316"/>
    <property type="match status" value="1"/>
</dbReference>
<dbReference type="Gene3D" id="3.30.460.10">
    <property type="entry name" value="Beta Polymerase, domain 2"/>
    <property type="match status" value="1"/>
</dbReference>
<dbReference type="GO" id="GO:0004519">
    <property type="term" value="F:endonuclease activity"/>
    <property type="evidence" value="ECO:0007669"/>
    <property type="project" value="UniProtKB-KW"/>
</dbReference>
<evidence type="ECO:0000256" key="8">
    <source>
        <dbReference type="ARBA" id="ARBA00023242"/>
    </source>
</evidence>
<keyword evidence="8" id="KW-0539">Nucleus</keyword>
<feature type="region of interest" description="Disordered" evidence="9">
    <location>
        <begin position="493"/>
        <end position="512"/>
    </location>
</feature>
<dbReference type="InterPro" id="IPR007012">
    <property type="entry name" value="PolA_pol_cen_dom"/>
</dbReference>
<dbReference type="Pfam" id="PF13563">
    <property type="entry name" value="2_5_RNA_ligase2"/>
    <property type="match status" value="1"/>
</dbReference>
<feature type="compositionally biased region" description="Acidic residues" evidence="9">
    <location>
        <begin position="1076"/>
        <end position="1095"/>
    </location>
</feature>
<evidence type="ECO:0000256" key="1">
    <source>
        <dbReference type="ARBA" id="ARBA00004123"/>
    </source>
</evidence>
<dbReference type="Pfam" id="PF03372">
    <property type="entry name" value="Exo_endo_phos"/>
    <property type="match status" value="1"/>
</dbReference>
<gene>
    <name evidence="14" type="ORF">GMOD_00000621</name>
</gene>
<feature type="domain" description="Poly(A) polymerase central" evidence="13">
    <location>
        <begin position="770"/>
        <end position="904"/>
    </location>
</feature>
<dbReference type="Gene3D" id="1.10.1410.10">
    <property type="match status" value="1"/>
</dbReference>
<dbReference type="SUPFAM" id="SSF55144">
    <property type="entry name" value="LigT-like"/>
    <property type="match status" value="1"/>
</dbReference>
<feature type="domain" description="Polymerase nucleotidyl transferase" evidence="10">
    <location>
        <begin position="646"/>
        <end position="675"/>
    </location>
</feature>
<sequence length="1213" mass="135374">MFIQQFLDIDSSQCGHIDQLRELYDKTYGRWPPHINLIYPFVAPEHLAKAQQQIQEHLAEHHDSAEAIDVALNQAGCFTQKNKYTIFLTENGNTSPSPLESLRTMVLQALGQGPARSTLHLSIGQSQDNTMFSRSYLLEKAKLLPELNFRVGTLAILVRERTAGSDTTDHMHLYGVINLGRSSDAWIFPSSNYWIESSHSEVPQLDPKEADTDQPNQQKTLVYDRGVEAGSAYCFDADEYKWSICTDEDNSGYEIKNLTISSYNVLIDTEYPPAHDRDSLLVSTILSDSAMADILVLQEVSDEFLTYLLGDSEIQRRYPFASHGPPHQPDVGPLPSLRNIVILSRYAFGWKSVPFHRKHKGALVASFGGISRPGSSTSGALLVAGVHLTAGLTDGAVAAKNSQMKNLISYLEHQHSADPWIIAGDFNLVTSTYTLDAALADKSITEETIDTLSSIEAVISNAGLLDAWSVARIEAADQTSSTDWDALYEGEEGATFDPQNNKLAAGTTTTSHDRPQRYDRILVRPQDVLSPGRFNHFGLSEVIDGSQMFASDHYGVRAKLKVADGTAARIPTDLDSLDKFVVEHKRVSTTLSESLSMSSALTTHGMFPNDEQKEQRQNAFETLQKILFGTPDATDGSVQPEIPFVMVPVGSYALGVWTSDSDIDCLCIGAISSKTFFKLARQRIMKTEDRGVRVLRKVEASTGTMLELSINGVLMDLQYCPAAQVVERWSAFRNIPASDPIFNLSLLSLRKLKPYRDLLYIQRTLPSLSSFRLAYRCIKLWAVQRGIYSAKFGFLGGVHITLMLSWVCKRLAYDSGSASAADLVLSFFDHYAQFNWADDMVYDVFFHKKRPRYHRSAREPMVVLGFHAPNSNIAHTSTVPGLQILINEFKAAGERLREPEMTWDAFFGAGSASTPVSSLSLGAAGFLEGYQDFVKVDIQFWGRTLAKGKSLVGWVESRCIALVVEIYKALPKSEVRIWPGLFTDSDSNIADESKEYHGCYLIGLSKPMRSITVDSPDDKQMAKQALEKVIDRFLTQLRTDEKNYDAGSCWIDASLARSRDVKGLRLDAREWGEYAMEMEPDSDDEEEPDEDAEDAEITKPQRAIPQRPKPTSAPLSKTKLRPASDVLNRLRWDPSLDPSDYIIGYEDRFLGAKETGLEKWKTEQTDEEFIPQHRILYFKRKDDSGNGEVVWERATRIDKVFGSGLSAGELKTL</sequence>
<keyword evidence="14" id="KW-0378">Hydrolase</keyword>
<reference evidence="14 15" key="1">
    <citation type="journal article" date="2014" name="PLoS ONE">
        <title>De novo Genome Assembly of the Fungal Plant Pathogen Pyrenophora semeniperda.</title>
        <authorList>
            <person name="Soliai M.M."/>
            <person name="Meyer S.E."/>
            <person name="Udall J.A."/>
            <person name="Elzinga D.E."/>
            <person name="Hermansen R.A."/>
            <person name="Bodily P.M."/>
            <person name="Hart A.A."/>
            <person name="Coleman C.E."/>
        </authorList>
    </citation>
    <scope>NUCLEOTIDE SEQUENCE [LARGE SCALE GENOMIC DNA]</scope>
    <source>
        <strain evidence="14 15">CCB06</strain>
        <tissue evidence="14">Mycelium</tissue>
    </source>
</reference>
<dbReference type="PANTHER" id="PTHR10682">
    <property type="entry name" value="POLY A POLYMERASE"/>
    <property type="match status" value="1"/>
</dbReference>
<dbReference type="InterPro" id="IPR036691">
    <property type="entry name" value="Endo/exonu/phosph_ase_sf"/>
</dbReference>
<dbReference type="Gene3D" id="3.90.1140.10">
    <property type="entry name" value="Cyclic phosphodiesterase"/>
    <property type="match status" value="1"/>
</dbReference>
<evidence type="ECO:0000259" key="13">
    <source>
        <dbReference type="Pfam" id="PF04928"/>
    </source>
</evidence>
<protein>
    <recommendedName>
        <fullName evidence="3">polynucleotide adenylyltransferase</fullName>
        <ecNumber evidence="3">2.7.7.19</ecNumber>
    </recommendedName>
</protein>
<evidence type="ECO:0000259" key="11">
    <source>
        <dbReference type="Pfam" id="PF03372"/>
    </source>
</evidence>
<dbReference type="Proteomes" id="UP000265663">
    <property type="component" value="Unassembled WGS sequence"/>
</dbReference>
<organism evidence="14 15">
    <name type="scientific">Pyrenophora seminiperda CCB06</name>
    <dbReference type="NCBI Taxonomy" id="1302712"/>
    <lineage>
        <taxon>Eukaryota</taxon>
        <taxon>Fungi</taxon>
        <taxon>Dikarya</taxon>
        <taxon>Ascomycota</taxon>
        <taxon>Pezizomycotina</taxon>
        <taxon>Dothideomycetes</taxon>
        <taxon>Pleosporomycetidae</taxon>
        <taxon>Pleosporales</taxon>
        <taxon>Pleosporineae</taxon>
        <taxon>Pleosporaceae</taxon>
        <taxon>Pyrenophora</taxon>
    </lineage>
</organism>
<dbReference type="Pfam" id="PF01909">
    <property type="entry name" value="NTP_transf_2"/>
    <property type="match status" value="1"/>
</dbReference>